<evidence type="ECO:0000256" key="4">
    <source>
        <dbReference type="ARBA" id="ARBA00022538"/>
    </source>
</evidence>
<dbReference type="FunFam" id="1.10.287.70:FF:000016">
    <property type="entry name" value="Putative potassium voltage-gated channel subfamily KQT member 2"/>
    <property type="match status" value="1"/>
</dbReference>
<dbReference type="InterPro" id="IPR027359">
    <property type="entry name" value="Volt_channel_dom_sf"/>
</dbReference>
<evidence type="ECO:0000256" key="12">
    <source>
        <dbReference type="ARBA" id="ARBA00034430"/>
    </source>
</evidence>
<feature type="transmembrane region" description="Helical" evidence="14">
    <location>
        <begin position="211"/>
        <end position="228"/>
    </location>
</feature>
<evidence type="ECO:0000256" key="7">
    <source>
        <dbReference type="ARBA" id="ARBA00022958"/>
    </source>
</evidence>
<evidence type="ECO:0000256" key="8">
    <source>
        <dbReference type="ARBA" id="ARBA00022989"/>
    </source>
</evidence>
<feature type="domain" description="Potassium channel voltage dependent KCNQ C-terminal" evidence="16">
    <location>
        <begin position="407"/>
        <end position="514"/>
    </location>
</feature>
<feature type="compositionally biased region" description="Polar residues" evidence="13">
    <location>
        <begin position="564"/>
        <end position="576"/>
    </location>
</feature>
<evidence type="ECO:0000256" key="5">
    <source>
        <dbReference type="ARBA" id="ARBA00022692"/>
    </source>
</evidence>
<comment type="subcellular location">
    <subcellularLocation>
        <location evidence="1">Cell membrane</location>
        <topology evidence="1">Multi-pass membrane protein</topology>
    </subcellularLocation>
</comment>
<dbReference type="AlphaFoldDB" id="A0AAW2HFB3"/>
<feature type="compositionally biased region" description="Polar residues" evidence="13">
    <location>
        <begin position="353"/>
        <end position="368"/>
    </location>
</feature>
<dbReference type="Gene3D" id="6.10.140.1910">
    <property type="match status" value="2"/>
</dbReference>
<evidence type="ECO:0000256" key="10">
    <source>
        <dbReference type="ARBA" id="ARBA00023136"/>
    </source>
</evidence>
<feature type="domain" description="Ion transport" evidence="15">
    <location>
        <begin position="41"/>
        <end position="270"/>
    </location>
</feature>
<feature type="transmembrane region" description="Helical" evidence="14">
    <location>
        <begin position="240"/>
        <end position="265"/>
    </location>
</feature>
<dbReference type="InterPro" id="IPR013821">
    <property type="entry name" value="K_chnl_volt-dep_KCNQ_C"/>
</dbReference>
<keyword evidence="4" id="KW-0633">Potassium transport</keyword>
<evidence type="ECO:0000256" key="2">
    <source>
        <dbReference type="ARBA" id="ARBA00022448"/>
    </source>
</evidence>
<sequence>MSLLGKPLNYRANRRDARYRRSQTKVYNFLERPRGFQAILYHIIVFFVVFTCLALSVFATIEEYKTEAEKLLFYMEVVVVIWFSIEFCLRLWSSGCRSRYQGSLGRLKFLRRPFCIVDVITIVASLVVLSVGVKGQVMATSALRGLRFFQILRMVRMDRRGGTWKLLGSVVYAHRQELMTTLYIGFLGLIFASFLVYLAEKDANPKNFSNFADALWWGVITLCTVGYGDTVPITWQGKLIASFCALLGISFFALPAGILGSGFALKVQQQQRQKHMIRRRQPAATLIQCLWRCYAADEHSLSVATWKIHQIPLPSPPSRVSSSFKHNASFVSRLPTIRRHKSTSFHSPLTKGASLSRNSGDVRSSSDNLGATINIRTLNGSHSEDSVAETALSKKNSDDEDDEPRYIQLTNQHKVAIRAIRKLKYFVARKKFREALKPYDVKDVMEQYSSGHADLLNRTRNLQYRLDQILGKQGSKAKDVYASKISLASRVVKIERQVDDIETKVDQLIELYIEDRKRILNIPLGNEVPKQITDANGCLQSSAASLPLNAQLIPKPILIEKINSEPNTPTGSTFAESRQPERAASESHRIKKRVTLRNDSSSIPSQYVAATPSEEGPRSETSAAGDVVIIVPTSNIPCGQTIVAIDSDQDHATNESSDYMPDSLGSELQSWDSSNAREEALLIRKSKEVKIQMKELDREGGEEAPRKGRGMELAEKDGALLLTRAAGTEIIVTPMSRSSSVGDSEEPETVPEAIDFNLLCPDAE</sequence>
<keyword evidence="11" id="KW-0407">Ion channel</keyword>
<dbReference type="Gene3D" id="1.20.120.350">
    <property type="entry name" value="Voltage-gated potassium channels. Chain C"/>
    <property type="match status" value="1"/>
</dbReference>
<keyword evidence="8 14" id="KW-1133">Transmembrane helix</keyword>
<feature type="region of interest" description="Disordered" evidence="13">
    <location>
        <begin position="384"/>
        <end position="404"/>
    </location>
</feature>
<evidence type="ECO:0000256" key="13">
    <source>
        <dbReference type="SAM" id="MobiDB-lite"/>
    </source>
</evidence>
<gene>
    <name evidence="17" type="ORF">PYX00_010447</name>
</gene>
<proteinExistence type="predicted"/>
<dbReference type="EMBL" id="JARGDH010000005">
    <property type="protein sequence ID" value="KAL0268544.1"/>
    <property type="molecule type" value="Genomic_DNA"/>
</dbReference>
<dbReference type="InterPro" id="IPR005821">
    <property type="entry name" value="Ion_trans_dom"/>
</dbReference>
<keyword evidence="7" id="KW-0630">Potassium</keyword>
<evidence type="ECO:0000256" key="14">
    <source>
        <dbReference type="SAM" id="Phobius"/>
    </source>
</evidence>
<comment type="catalytic activity">
    <reaction evidence="12">
        <text>K(+)(in) = K(+)(out)</text>
        <dbReference type="Rhea" id="RHEA:29463"/>
        <dbReference type="ChEBI" id="CHEBI:29103"/>
    </reaction>
</comment>
<evidence type="ECO:0000259" key="16">
    <source>
        <dbReference type="Pfam" id="PF03520"/>
    </source>
</evidence>
<evidence type="ECO:0000256" key="11">
    <source>
        <dbReference type="ARBA" id="ARBA00023303"/>
    </source>
</evidence>
<feature type="region of interest" description="Disordered" evidence="13">
    <location>
        <begin position="652"/>
        <end position="672"/>
    </location>
</feature>
<feature type="transmembrane region" description="Helical" evidence="14">
    <location>
        <begin position="71"/>
        <end position="92"/>
    </location>
</feature>
<keyword evidence="10 14" id="KW-0472">Membrane</keyword>
<evidence type="ECO:0000256" key="6">
    <source>
        <dbReference type="ARBA" id="ARBA00022882"/>
    </source>
</evidence>
<accession>A0AAW2HFB3</accession>
<dbReference type="SUPFAM" id="SSF81324">
    <property type="entry name" value="Voltage-gated potassium channels"/>
    <property type="match status" value="1"/>
</dbReference>
<protein>
    <recommendedName>
        <fullName evidence="18">Potassium voltage-gated channel subfamily KQT member 1</fullName>
    </recommendedName>
</protein>
<feature type="compositionally biased region" description="Basic and acidic residues" evidence="13">
    <location>
        <begin position="578"/>
        <end position="588"/>
    </location>
</feature>
<dbReference type="GO" id="GO:0008076">
    <property type="term" value="C:voltage-gated potassium channel complex"/>
    <property type="evidence" value="ECO:0007669"/>
    <property type="project" value="TreeGrafter"/>
</dbReference>
<keyword evidence="3" id="KW-1003">Cell membrane</keyword>
<keyword evidence="6" id="KW-0851">Voltage-gated channel</keyword>
<keyword evidence="2" id="KW-0813">Transport</keyword>
<dbReference type="Pfam" id="PF00520">
    <property type="entry name" value="Ion_trans"/>
    <property type="match status" value="1"/>
</dbReference>
<dbReference type="FunFam" id="1.20.120.350:FF:000017">
    <property type="entry name" value="potassium voltage-gated channel subfamily KQT member 1"/>
    <property type="match status" value="1"/>
</dbReference>
<dbReference type="GO" id="GO:0005249">
    <property type="term" value="F:voltage-gated potassium channel activity"/>
    <property type="evidence" value="ECO:0007669"/>
    <property type="project" value="InterPro"/>
</dbReference>
<dbReference type="PANTHER" id="PTHR47735:SF9">
    <property type="entry name" value="POTASSIUM VOLTAGE-GATED CHANNEL SUBFAMILY KQT MEMBER 4-LIKE ISOFORM X1"/>
    <property type="match status" value="1"/>
</dbReference>
<comment type="caution">
    <text evidence="17">The sequence shown here is derived from an EMBL/GenBank/DDBJ whole genome shotgun (WGS) entry which is preliminary data.</text>
</comment>
<keyword evidence="9" id="KW-0406">Ion transport</keyword>
<keyword evidence="5 14" id="KW-0812">Transmembrane</keyword>
<feature type="region of interest" description="Disordered" evidence="13">
    <location>
        <begin position="563"/>
        <end position="622"/>
    </location>
</feature>
<evidence type="ECO:0000256" key="9">
    <source>
        <dbReference type="ARBA" id="ARBA00023065"/>
    </source>
</evidence>
<evidence type="ECO:0008006" key="18">
    <source>
        <dbReference type="Google" id="ProtNLM"/>
    </source>
</evidence>
<evidence type="ECO:0000256" key="3">
    <source>
        <dbReference type="ARBA" id="ARBA00022475"/>
    </source>
</evidence>
<dbReference type="PRINTS" id="PR01459">
    <property type="entry name" value="KCNQCHANNEL"/>
</dbReference>
<feature type="transmembrane region" description="Helical" evidence="14">
    <location>
        <begin position="39"/>
        <end position="59"/>
    </location>
</feature>
<evidence type="ECO:0000313" key="17">
    <source>
        <dbReference type="EMBL" id="KAL0268544.1"/>
    </source>
</evidence>
<dbReference type="Pfam" id="PF03520">
    <property type="entry name" value="KCNQ_channel"/>
    <property type="match status" value="1"/>
</dbReference>
<feature type="region of interest" description="Disordered" evidence="13">
    <location>
        <begin position="342"/>
        <end position="368"/>
    </location>
</feature>
<evidence type="ECO:0000259" key="15">
    <source>
        <dbReference type="Pfam" id="PF00520"/>
    </source>
</evidence>
<dbReference type="PANTHER" id="PTHR47735">
    <property type="entry name" value="POTASSIUM VOLTAGE-GATED CHANNEL SUBFAMILY KQT MEMBER 4"/>
    <property type="match status" value="1"/>
</dbReference>
<feature type="transmembrane region" description="Helical" evidence="14">
    <location>
        <begin position="113"/>
        <end position="133"/>
    </location>
</feature>
<evidence type="ECO:0000256" key="1">
    <source>
        <dbReference type="ARBA" id="ARBA00004651"/>
    </source>
</evidence>
<dbReference type="PRINTS" id="PR00169">
    <property type="entry name" value="KCHANNEL"/>
</dbReference>
<name>A0AAW2HFB3_9NEOP</name>
<reference evidence="17" key="1">
    <citation type="journal article" date="2024" name="Gigascience">
        <title>Chromosome-level genome of the poultry shaft louse Menopon gallinae provides insight into the host-switching and adaptive evolution of parasitic lice.</title>
        <authorList>
            <person name="Xu Y."/>
            <person name="Ma L."/>
            <person name="Liu S."/>
            <person name="Liang Y."/>
            <person name="Liu Q."/>
            <person name="He Z."/>
            <person name="Tian L."/>
            <person name="Duan Y."/>
            <person name="Cai W."/>
            <person name="Li H."/>
            <person name="Song F."/>
        </authorList>
    </citation>
    <scope>NUCLEOTIDE SEQUENCE</scope>
    <source>
        <strain evidence="17">Cailab_2023a</strain>
    </source>
</reference>
<feature type="region of interest" description="Disordered" evidence="13">
    <location>
        <begin position="735"/>
        <end position="764"/>
    </location>
</feature>
<organism evidence="17">
    <name type="scientific">Menopon gallinae</name>
    <name type="common">poultry shaft louse</name>
    <dbReference type="NCBI Taxonomy" id="328185"/>
    <lineage>
        <taxon>Eukaryota</taxon>
        <taxon>Metazoa</taxon>
        <taxon>Ecdysozoa</taxon>
        <taxon>Arthropoda</taxon>
        <taxon>Hexapoda</taxon>
        <taxon>Insecta</taxon>
        <taxon>Pterygota</taxon>
        <taxon>Neoptera</taxon>
        <taxon>Paraneoptera</taxon>
        <taxon>Psocodea</taxon>
        <taxon>Troctomorpha</taxon>
        <taxon>Phthiraptera</taxon>
        <taxon>Amblycera</taxon>
        <taxon>Menoponidae</taxon>
        <taxon>Menopon</taxon>
    </lineage>
</organism>
<dbReference type="InterPro" id="IPR003937">
    <property type="entry name" value="K_chnl_volt-dep_KCNQ"/>
</dbReference>
<feature type="transmembrane region" description="Helical" evidence="14">
    <location>
        <begin position="180"/>
        <end position="199"/>
    </location>
</feature>
<dbReference type="Gene3D" id="1.10.287.70">
    <property type="match status" value="1"/>
</dbReference>